<evidence type="ECO:0000259" key="1">
    <source>
        <dbReference type="Pfam" id="PF03732"/>
    </source>
</evidence>
<evidence type="ECO:0000313" key="3">
    <source>
        <dbReference type="RefSeq" id="XP_030532086.2"/>
    </source>
</evidence>
<dbReference type="Proteomes" id="UP000827889">
    <property type="component" value="Chromosome 11"/>
</dbReference>
<reference evidence="3" key="1">
    <citation type="submission" date="2025-08" db="UniProtKB">
        <authorList>
            <consortium name="RefSeq"/>
        </authorList>
    </citation>
    <scope>IDENTIFICATION</scope>
    <source>
        <tissue evidence="3">Leaf</tissue>
    </source>
</reference>
<protein>
    <submittedName>
        <fullName evidence="3">Uncharacterized protein LOC115742113</fullName>
    </submittedName>
</protein>
<dbReference type="Pfam" id="PF03732">
    <property type="entry name" value="Retrotrans_gag"/>
    <property type="match status" value="1"/>
</dbReference>
<dbReference type="RefSeq" id="XP_030532086.2">
    <property type="nucleotide sequence ID" value="XM_030676226.2"/>
</dbReference>
<dbReference type="AlphaFoldDB" id="A0A8B8PBC8"/>
<organism evidence="2 3">
    <name type="scientific">Rhodamnia argentea</name>
    <dbReference type="NCBI Taxonomy" id="178133"/>
    <lineage>
        <taxon>Eukaryota</taxon>
        <taxon>Viridiplantae</taxon>
        <taxon>Streptophyta</taxon>
        <taxon>Embryophyta</taxon>
        <taxon>Tracheophyta</taxon>
        <taxon>Spermatophyta</taxon>
        <taxon>Magnoliopsida</taxon>
        <taxon>eudicotyledons</taxon>
        <taxon>Gunneridae</taxon>
        <taxon>Pentapetalae</taxon>
        <taxon>rosids</taxon>
        <taxon>malvids</taxon>
        <taxon>Myrtales</taxon>
        <taxon>Myrtaceae</taxon>
        <taxon>Myrtoideae</taxon>
        <taxon>Myrteae</taxon>
        <taxon>Australasian group</taxon>
        <taxon>Rhodamnia</taxon>
    </lineage>
</organism>
<feature type="domain" description="Retrotransposon gag" evidence="1">
    <location>
        <begin position="91"/>
        <end position="186"/>
    </location>
</feature>
<evidence type="ECO:0000313" key="2">
    <source>
        <dbReference type="Proteomes" id="UP000827889"/>
    </source>
</evidence>
<sequence length="223" mass="26086">MIDNILKGLRYLVEQRTRNQNAAVAEVPQVGPLAVNINEGMQMHKLVESILKLKPPKFAGEGDPKAATQWIKELEKVFALLRFIDENKITLAVYRMRGNASNWWEAFKGQIFPKGAILRWDTFVEAFYGKYFLDCARERKLNEFMHPRQNRMTMDQYEARFTVLSRYAPRMVENLKDKAKRFRDGLGPKIKDVLVPFNLKDYIELYQSPIGRNEFDGKGCHYF</sequence>
<name>A0A8B8PBC8_9MYRT</name>
<gene>
    <name evidence="3" type="primary">LOC115742113</name>
</gene>
<dbReference type="GeneID" id="115742113"/>
<proteinExistence type="predicted"/>
<dbReference type="InterPro" id="IPR005162">
    <property type="entry name" value="Retrotrans_gag_dom"/>
</dbReference>
<dbReference type="KEGG" id="rarg:115742113"/>
<accession>A0A8B8PBC8</accession>
<keyword evidence="2" id="KW-1185">Reference proteome</keyword>